<comment type="caution">
    <text evidence="3">The sequence shown here is derived from an EMBL/GenBank/DDBJ whole genome shotgun (WGS) entry which is preliminary data.</text>
</comment>
<proteinExistence type="predicted"/>
<evidence type="ECO:0000313" key="4">
    <source>
        <dbReference type="Proteomes" id="UP001565474"/>
    </source>
</evidence>
<dbReference type="Proteomes" id="UP001565474">
    <property type="component" value="Unassembled WGS sequence"/>
</dbReference>
<dbReference type="InterPro" id="IPR038721">
    <property type="entry name" value="IS701-like_DDE_dom"/>
</dbReference>
<sequence length="159" mass="17448">MAVSLSIANHHASLPVAYRLYLPQEWTEDRDRRRKVGIPAEVGFRTKPEIAPEQLRWACASGLPRAVVLMDAGYGNNSDLRTEITALGLTYVAGLVSSTTIWAPGTSPLPPKPWSGRGRSPKLMRRNRQRQPAAVKALANGLPAKAWPPSRGTKERTKS</sequence>
<feature type="domain" description="Transposase IS701-like DDE" evidence="2">
    <location>
        <begin position="2"/>
        <end position="151"/>
    </location>
</feature>
<keyword evidence="4" id="KW-1185">Reference proteome</keyword>
<organism evidence="3 4">
    <name type="scientific">Bradyrhizobium yuanmingense</name>
    <dbReference type="NCBI Taxonomy" id="108015"/>
    <lineage>
        <taxon>Bacteria</taxon>
        <taxon>Pseudomonadati</taxon>
        <taxon>Pseudomonadota</taxon>
        <taxon>Alphaproteobacteria</taxon>
        <taxon>Hyphomicrobiales</taxon>
        <taxon>Nitrobacteraceae</taxon>
        <taxon>Bradyrhizobium</taxon>
    </lineage>
</organism>
<dbReference type="PANTHER" id="PTHR33627:SF1">
    <property type="entry name" value="TRANSPOSASE"/>
    <property type="match status" value="1"/>
</dbReference>
<dbReference type="PANTHER" id="PTHR33627">
    <property type="entry name" value="TRANSPOSASE"/>
    <property type="match status" value="1"/>
</dbReference>
<dbReference type="InterPro" id="IPR039365">
    <property type="entry name" value="IS701-like"/>
</dbReference>
<accession>A0ABV4GAA3</accession>
<evidence type="ECO:0000256" key="1">
    <source>
        <dbReference type="SAM" id="MobiDB-lite"/>
    </source>
</evidence>
<dbReference type="EMBL" id="JBGBZN010000001">
    <property type="protein sequence ID" value="MEY9467903.1"/>
    <property type="molecule type" value="Genomic_DNA"/>
</dbReference>
<gene>
    <name evidence="3" type="ORF">ABH992_000302</name>
</gene>
<protein>
    <submittedName>
        <fullName evidence="3">SRSO17 transposase</fullName>
    </submittedName>
</protein>
<feature type="compositionally biased region" description="Basic residues" evidence="1">
    <location>
        <begin position="119"/>
        <end position="129"/>
    </location>
</feature>
<evidence type="ECO:0000259" key="2">
    <source>
        <dbReference type="Pfam" id="PF13546"/>
    </source>
</evidence>
<dbReference type="Pfam" id="PF13546">
    <property type="entry name" value="DDE_5"/>
    <property type="match status" value="1"/>
</dbReference>
<name>A0ABV4GAA3_9BRAD</name>
<evidence type="ECO:0000313" key="3">
    <source>
        <dbReference type="EMBL" id="MEY9467903.1"/>
    </source>
</evidence>
<feature type="region of interest" description="Disordered" evidence="1">
    <location>
        <begin position="102"/>
        <end position="159"/>
    </location>
</feature>
<reference evidence="3 4" key="1">
    <citation type="submission" date="2024-07" db="EMBL/GenBank/DDBJ databases">
        <title>Genomic Encyclopedia of Type Strains, Phase V (KMG-V): Genome sequencing to study the core and pangenomes of soil and plant-associated prokaryotes.</title>
        <authorList>
            <person name="Whitman W."/>
        </authorList>
    </citation>
    <scope>NUCLEOTIDE SEQUENCE [LARGE SCALE GENOMIC DNA]</scope>
    <source>
        <strain evidence="3 4">USDA 222</strain>
    </source>
</reference>